<reference evidence="3 4" key="1">
    <citation type="submission" date="2020-08" db="EMBL/GenBank/DDBJ databases">
        <title>Genomic Encyclopedia of Type Strains, Phase IV (KMG-IV): sequencing the most valuable type-strain genomes for metagenomic binning, comparative biology and taxonomic classification.</title>
        <authorList>
            <person name="Goeker M."/>
        </authorList>
    </citation>
    <scope>NUCLEOTIDE SEQUENCE [LARGE SCALE GENOMIC DNA]</scope>
    <source>
        <strain evidence="3 4">DSM 12252</strain>
    </source>
</reference>
<organism evidence="3 4">
    <name type="scientific">Prosthecobacter vanneervenii</name>
    <dbReference type="NCBI Taxonomy" id="48466"/>
    <lineage>
        <taxon>Bacteria</taxon>
        <taxon>Pseudomonadati</taxon>
        <taxon>Verrucomicrobiota</taxon>
        <taxon>Verrucomicrobiia</taxon>
        <taxon>Verrucomicrobiales</taxon>
        <taxon>Verrucomicrobiaceae</taxon>
        <taxon>Prosthecobacter</taxon>
    </lineage>
</organism>
<name>A0A7W7Y904_9BACT</name>
<dbReference type="Pfam" id="PF13451">
    <property type="entry name" value="zf_Tbcl"/>
    <property type="match status" value="1"/>
</dbReference>
<evidence type="ECO:0000313" key="4">
    <source>
        <dbReference type="Proteomes" id="UP000590740"/>
    </source>
</evidence>
<gene>
    <name evidence="3" type="ORF">HNQ65_001436</name>
</gene>
<accession>A0A7W7Y904</accession>
<dbReference type="InterPro" id="IPR025306">
    <property type="entry name" value="Zn-bnd_dom_prob"/>
</dbReference>
<proteinExistence type="predicted"/>
<protein>
    <recommendedName>
        <fullName evidence="2">Probable zinc-binding domain-containing protein</fullName>
    </recommendedName>
</protein>
<feature type="region of interest" description="Disordered" evidence="1">
    <location>
        <begin position="1"/>
        <end position="20"/>
    </location>
</feature>
<dbReference type="RefSeq" id="WP_184338800.1">
    <property type="nucleotide sequence ID" value="NZ_JACHIG010000002.1"/>
</dbReference>
<comment type="caution">
    <text evidence="3">The sequence shown here is derived from an EMBL/GenBank/DDBJ whole genome shotgun (WGS) entry which is preliminary data.</text>
</comment>
<evidence type="ECO:0000313" key="3">
    <source>
        <dbReference type="EMBL" id="MBB5031868.1"/>
    </source>
</evidence>
<feature type="compositionally biased region" description="Polar residues" evidence="1">
    <location>
        <begin position="1"/>
        <end position="11"/>
    </location>
</feature>
<sequence length="125" mass="14495">MKSAGNKQSNQRQRKTLNERQRRIRRLIELGLIQDASEIPEDAIPIDPDIAQRANRVIPAACYIDIRFVCTDCGKPELWSADSQRQYFEITKASPYKKPKRCYECRQKELARKLHARAESGHTPL</sequence>
<dbReference type="EMBL" id="JACHIG010000002">
    <property type="protein sequence ID" value="MBB5031868.1"/>
    <property type="molecule type" value="Genomic_DNA"/>
</dbReference>
<dbReference type="AlphaFoldDB" id="A0A7W7Y904"/>
<evidence type="ECO:0000259" key="2">
    <source>
        <dbReference type="Pfam" id="PF13451"/>
    </source>
</evidence>
<evidence type="ECO:0000256" key="1">
    <source>
        <dbReference type="SAM" id="MobiDB-lite"/>
    </source>
</evidence>
<feature type="domain" description="Probable zinc-binding" evidence="2">
    <location>
        <begin position="65"/>
        <end position="112"/>
    </location>
</feature>
<dbReference type="Proteomes" id="UP000590740">
    <property type="component" value="Unassembled WGS sequence"/>
</dbReference>
<keyword evidence="4" id="KW-1185">Reference proteome</keyword>